<comment type="subcellular location">
    <subcellularLocation>
        <location evidence="3">Cytoplasm</location>
        <location evidence="3">Cell cortex</location>
    </subcellularLocation>
    <subcellularLocation>
        <location evidence="1">Cytoplasm</location>
        <location evidence="1">Cytoskeleton</location>
        <location evidence="1">Microtubule organizing center</location>
        <location evidence="1">Centrosome</location>
        <location evidence="1">Centriole</location>
    </subcellularLocation>
    <subcellularLocation>
        <location evidence="2">Cytoplasm</location>
        <location evidence="2">Cytoskeleton</location>
        <location evidence="2">Spindle</location>
    </subcellularLocation>
</comment>
<dbReference type="Pfam" id="PF12455">
    <property type="entry name" value="Dynactin"/>
    <property type="match status" value="1"/>
</dbReference>
<dbReference type="PROSITE" id="PS50245">
    <property type="entry name" value="CAP_GLY_2"/>
    <property type="match status" value="1"/>
</dbReference>
<dbReference type="GO" id="GO:0008017">
    <property type="term" value="F:microtubule binding"/>
    <property type="evidence" value="ECO:0007669"/>
    <property type="project" value="UniProtKB-ARBA"/>
</dbReference>
<proteinExistence type="inferred from homology"/>
<dbReference type="GO" id="GO:0005938">
    <property type="term" value="C:cell cortex"/>
    <property type="evidence" value="ECO:0007669"/>
    <property type="project" value="UniProtKB-SubCell"/>
</dbReference>
<dbReference type="SUPFAM" id="SSF74924">
    <property type="entry name" value="Cap-Gly domain"/>
    <property type="match status" value="1"/>
</dbReference>
<dbReference type="GO" id="GO:0051301">
    <property type="term" value="P:cell division"/>
    <property type="evidence" value="ECO:0007669"/>
    <property type="project" value="UniProtKB-KW"/>
</dbReference>
<dbReference type="Gene3D" id="2.30.30.190">
    <property type="entry name" value="CAP Gly-rich-like domain"/>
    <property type="match status" value="1"/>
</dbReference>
<dbReference type="GO" id="GO:0005874">
    <property type="term" value="C:microtubule"/>
    <property type="evidence" value="ECO:0007669"/>
    <property type="project" value="UniProtKB-KW"/>
</dbReference>
<dbReference type="GeneID" id="115027018"/>
<feature type="compositionally biased region" description="Low complexity" evidence="15">
    <location>
        <begin position="144"/>
        <end position="158"/>
    </location>
</feature>
<dbReference type="PANTHER" id="PTHR18916">
    <property type="entry name" value="DYNACTIN 1-RELATED MICROTUBULE-BINDING"/>
    <property type="match status" value="1"/>
</dbReference>
<dbReference type="PANTHER" id="PTHR18916:SF6">
    <property type="entry name" value="DYNACTIN SUBUNIT 1"/>
    <property type="match status" value="1"/>
</dbReference>
<feature type="coiled-coil region" evidence="14">
    <location>
        <begin position="192"/>
        <end position="529"/>
    </location>
</feature>
<dbReference type="GO" id="GO:0005814">
    <property type="term" value="C:centriole"/>
    <property type="evidence" value="ECO:0007669"/>
    <property type="project" value="UniProtKB-SubCell"/>
</dbReference>
<sequence>MSQTRRNTYTRTTSSGSSRMSSDGGGRPVKVGSPVEVIGKGQRGTVAYIGNTLFASGKWVGVILDEAKGKNDGTVQGKRYFTCEENRGIFVRQSQIQLFDDGADTTSPETPEPGTGKVPKREILEMPKSTKLQPSRPVGGKGAASGSASASAGEMSSSEPSTPAQTPLAAPVIPTLHSPGNPPAPVPSKEDVTMETQEEEALRVQVKDLEEKLETLKMKRTEDKAKLKELEKHKIQLEQLQEWKTKMQEQQAELQKQLKEAKREAKEAQEAKEHYMEEMSDTADAIEMATLDKEMAEERAESLQLEVDSSKEKVDELTMDLEILKHEIEEKGSDGAASSYHVKQLEEQNGRLKEALVRMRDLSSSEKQEHVKLQKQMEKKNVELDALRSQKEKLQEERTAAEKTIDELKEQVDAALGAEEMVEMLTERNLDLEEKVRELRETVTDLEAINEMNDELQENARETELELREMLDLGAAKVRESEKHVEAAQETVADYQQTIKKYRELTSHLQEVNRELTSQQEASAELQQQPAPEMFDFKIKFAETKAYAKAIEMELRKMEVGQANRHVSLLTSFMPESFLRHGGDHDCILVLLLMPRLICKAELISRQAQEKFDLNENCVERAGLKGPAGEQLSFAGGLVYSLCLLQATLHKYEQALAQCSVDVYKKIGSLYQEMSVHERSLDFLIDLLHKDQLDETVNVEPLTKAIKYYQHLYSIHLADQNEDCTMQLADHIRFTQSALDCMAVEVGRLRAFLHTGQEKADLAVLLKDLETSCSDIRQFCKKIRRRMPGTDAPGIPAALDFGQQVCDTLSDCRKHLTWVVAVLQEVAAAGAQMMSPLGEQEGLAAVKLEDVAFKAGEQIYGSQGANPYECLRQSCGMVIATMNKMATAMQEGEYDSERPQNKNPPPVDLRAAALRAEITDAEGLGMKLEDRETVIKELKKSLKIKGEELSEASVRLSLLEKKLDSSSKDADERVEKIQTRLDEAQTLLKKKEKEFEETMDALQADIDQLESEKAELKQRINSQSKMTVDGLRGTGPSGIASIVTGVAGEEQKANIMSTVGAGSGLQVVDSPLMSQQIEAQRLCIKHLKNDNNRMKAEKMRAQLAALPPLHVTKLPSRDGGRPEVLSSALYRKTDQLLETLLQMSANVKVVDITGKSPVTPGAQLLEQTARLQSLSDTLGRLKDEVAQHVVHQQPGARVSSDFATFPSTSFVKAKEEKQGDTVLVGRVMVPCSRGQEQVHRLVLSQSQLQRVHSLLRT</sequence>
<evidence type="ECO:0000256" key="10">
    <source>
        <dbReference type="ARBA" id="ARBA00023017"/>
    </source>
</evidence>
<keyword evidence="8" id="KW-0493">Microtubule</keyword>
<keyword evidence="17" id="KW-1185">Reference proteome</keyword>
<feature type="region of interest" description="Disordered" evidence="15">
    <location>
        <begin position="101"/>
        <end position="189"/>
    </location>
</feature>
<accession>A0A6J2RY29</accession>
<dbReference type="RefSeq" id="XP_029315853.1">
    <property type="nucleotide sequence ID" value="XM_029459993.1"/>
</dbReference>
<evidence type="ECO:0000313" key="17">
    <source>
        <dbReference type="Proteomes" id="UP000504630"/>
    </source>
</evidence>
<evidence type="ECO:0000313" key="18">
    <source>
        <dbReference type="RefSeq" id="XP_029315853.1"/>
    </source>
</evidence>
<dbReference type="AlphaFoldDB" id="A0A6J2RY29"/>
<evidence type="ECO:0000256" key="1">
    <source>
        <dbReference type="ARBA" id="ARBA00004114"/>
    </source>
</evidence>
<dbReference type="InterPro" id="IPR022157">
    <property type="entry name" value="Dynactin"/>
</dbReference>
<evidence type="ECO:0000256" key="12">
    <source>
        <dbReference type="ARBA" id="ARBA00023212"/>
    </source>
</evidence>
<keyword evidence="12" id="KW-0206">Cytoskeleton</keyword>
<feature type="compositionally biased region" description="Low complexity" evidence="15">
    <location>
        <begin position="105"/>
        <end position="116"/>
    </location>
</feature>
<evidence type="ECO:0000259" key="16">
    <source>
        <dbReference type="PROSITE" id="PS50245"/>
    </source>
</evidence>
<dbReference type="GO" id="GO:0000776">
    <property type="term" value="C:kinetochore"/>
    <property type="evidence" value="ECO:0007669"/>
    <property type="project" value="TreeGrafter"/>
</dbReference>
<keyword evidence="11 14" id="KW-0175">Coiled coil</keyword>
<dbReference type="GO" id="GO:0000132">
    <property type="term" value="P:establishment of mitotic spindle orientation"/>
    <property type="evidence" value="ECO:0007669"/>
    <property type="project" value="TreeGrafter"/>
</dbReference>
<evidence type="ECO:0000256" key="11">
    <source>
        <dbReference type="ARBA" id="ARBA00023054"/>
    </source>
</evidence>
<evidence type="ECO:0000256" key="7">
    <source>
        <dbReference type="ARBA" id="ARBA00022618"/>
    </source>
</evidence>
<keyword evidence="13" id="KW-0131">Cell cycle</keyword>
<evidence type="ECO:0000256" key="9">
    <source>
        <dbReference type="ARBA" id="ARBA00022776"/>
    </source>
</evidence>
<keyword evidence="6" id="KW-0963">Cytoplasm</keyword>
<feature type="coiled-coil region" evidence="14">
    <location>
        <begin position="967"/>
        <end position="1026"/>
    </location>
</feature>
<evidence type="ECO:0000256" key="15">
    <source>
        <dbReference type="SAM" id="MobiDB-lite"/>
    </source>
</evidence>
<evidence type="ECO:0000256" key="3">
    <source>
        <dbReference type="ARBA" id="ARBA00004544"/>
    </source>
</evidence>
<gene>
    <name evidence="18" type="primary">dctn1b</name>
</gene>
<reference evidence="18" key="1">
    <citation type="submission" date="2025-08" db="UniProtKB">
        <authorList>
            <consortium name="RefSeq"/>
        </authorList>
    </citation>
    <scope>IDENTIFICATION</scope>
</reference>
<dbReference type="PROSITE" id="PS00845">
    <property type="entry name" value="CAP_GLY_1"/>
    <property type="match status" value="1"/>
</dbReference>
<evidence type="ECO:0000256" key="5">
    <source>
        <dbReference type="ARBA" id="ARBA00016574"/>
    </source>
</evidence>
<dbReference type="InterPro" id="IPR000938">
    <property type="entry name" value="CAP-Gly_domain"/>
</dbReference>
<keyword evidence="9" id="KW-0498">Mitosis</keyword>
<feature type="domain" description="CAP-Gly" evidence="16">
    <location>
        <begin position="50"/>
        <end position="92"/>
    </location>
</feature>
<keyword evidence="10" id="KW-0243">Dynein</keyword>
<keyword evidence="7" id="KW-0132">Cell division</keyword>
<dbReference type="CTD" id="100003026"/>
<dbReference type="GO" id="GO:0007097">
    <property type="term" value="P:nuclear migration"/>
    <property type="evidence" value="ECO:0007669"/>
    <property type="project" value="TreeGrafter"/>
</dbReference>
<evidence type="ECO:0000256" key="4">
    <source>
        <dbReference type="ARBA" id="ARBA00011010"/>
    </source>
</evidence>
<dbReference type="Pfam" id="PF01302">
    <property type="entry name" value="CAP_GLY"/>
    <property type="match status" value="1"/>
</dbReference>
<evidence type="ECO:0000256" key="8">
    <source>
        <dbReference type="ARBA" id="ARBA00022701"/>
    </source>
</evidence>
<evidence type="ECO:0000256" key="14">
    <source>
        <dbReference type="SAM" id="Coils"/>
    </source>
</evidence>
<organism evidence="17 18">
    <name type="scientific">Cottoperca gobio</name>
    <name type="common">Frogmouth</name>
    <name type="synonym">Aphritis gobio</name>
    <dbReference type="NCBI Taxonomy" id="56716"/>
    <lineage>
        <taxon>Eukaryota</taxon>
        <taxon>Metazoa</taxon>
        <taxon>Chordata</taxon>
        <taxon>Craniata</taxon>
        <taxon>Vertebrata</taxon>
        <taxon>Euteleostomi</taxon>
        <taxon>Actinopterygii</taxon>
        <taxon>Neopterygii</taxon>
        <taxon>Teleostei</taxon>
        <taxon>Neoteleostei</taxon>
        <taxon>Acanthomorphata</taxon>
        <taxon>Eupercaria</taxon>
        <taxon>Perciformes</taxon>
        <taxon>Notothenioidei</taxon>
        <taxon>Bovichtidae</taxon>
        <taxon>Cottoperca</taxon>
    </lineage>
</organism>
<feature type="compositionally biased region" description="Low complexity" evidence="15">
    <location>
        <begin position="1"/>
        <end position="22"/>
    </location>
</feature>
<dbReference type="GO" id="GO:0030286">
    <property type="term" value="C:dynein complex"/>
    <property type="evidence" value="ECO:0007669"/>
    <property type="project" value="UniProtKB-KW"/>
</dbReference>
<dbReference type="GO" id="GO:0000922">
    <property type="term" value="C:spindle pole"/>
    <property type="evidence" value="ECO:0007669"/>
    <property type="project" value="TreeGrafter"/>
</dbReference>
<evidence type="ECO:0000256" key="2">
    <source>
        <dbReference type="ARBA" id="ARBA00004186"/>
    </source>
</evidence>
<dbReference type="Proteomes" id="UP000504630">
    <property type="component" value="Chromosome 22"/>
</dbReference>
<feature type="region of interest" description="Disordered" evidence="15">
    <location>
        <begin position="1"/>
        <end position="34"/>
    </location>
</feature>
<protein>
    <recommendedName>
        <fullName evidence="5">Dynactin subunit 1</fullName>
    </recommendedName>
</protein>
<evidence type="ECO:0000256" key="6">
    <source>
        <dbReference type="ARBA" id="ARBA00022490"/>
    </source>
</evidence>
<dbReference type="SMART" id="SM01052">
    <property type="entry name" value="CAP_GLY"/>
    <property type="match status" value="1"/>
</dbReference>
<dbReference type="FunFam" id="2.30.30.190:FF:000003">
    <property type="entry name" value="dynactin subunit 1 isoform X1"/>
    <property type="match status" value="1"/>
</dbReference>
<dbReference type="InterPro" id="IPR036859">
    <property type="entry name" value="CAP-Gly_dom_sf"/>
</dbReference>
<name>A0A6J2RY29_COTGO</name>
<evidence type="ECO:0000256" key="13">
    <source>
        <dbReference type="ARBA" id="ARBA00023306"/>
    </source>
</evidence>
<dbReference type="GO" id="GO:0030424">
    <property type="term" value="C:axon"/>
    <property type="evidence" value="ECO:0007669"/>
    <property type="project" value="TreeGrafter"/>
</dbReference>
<comment type="similarity">
    <text evidence="4">Belongs to the dynactin 150 kDa subunit family.</text>
</comment>